<protein>
    <submittedName>
        <fullName evidence="2">Crocetin glucosyltransferase, chloroplastic-like protein</fullName>
    </submittedName>
</protein>
<feature type="region of interest" description="Disordered" evidence="1">
    <location>
        <begin position="75"/>
        <end position="99"/>
    </location>
</feature>
<reference evidence="2 3" key="1">
    <citation type="journal article" date="2019" name="Nat. Plants">
        <title>Stout camphor tree genome fills gaps in understanding of flowering plant genome evolution.</title>
        <authorList>
            <person name="Chaw S.M."/>
            <person name="Liu Y.C."/>
            <person name="Wu Y.W."/>
            <person name="Wang H.Y."/>
            <person name="Lin C.I."/>
            <person name="Wu C.S."/>
            <person name="Ke H.M."/>
            <person name="Chang L.Y."/>
            <person name="Hsu C.Y."/>
            <person name="Yang H.T."/>
            <person name="Sudianto E."/>
            <person name="Hsu M.H."/>
            <person name="Wu K.P."/>
            <person name="Wang L.N."/>
            <person name="Leebens-Mack J.H."/>
            <person name="Tsai I.J."/>
        </authorList>
    </citation>
    <scope>NUCLEOTIDE SEQUENCE [LARGE SCALE GENOMIC DNA]</scope>
    <source>
        <strain evidence="3">cv. Chaw 1501</strain>
        <tissue evidence="2">Young leaves</tissue>
    </source>
</reference>
<keyword evidence="2" id="KW-0808">Transferase</keyword>
<keyword evidence="3" id="KW-1185">Reference proteome</keyword>
<gene>
    <name evidence="2" type="ORF">CKAN_01607800</name>
</gene>
<comment type="caution">
    <text evidence="2">The sequence shown here is derived from an EMBL/GenBank/DDBJ whole genome shotgun (WGS) entry which is preliminary data.</text>
</comment>
<dbReference type="SUPFAM" id="SSF53756">
    <property type="entry name" value="UDP-Glycosyltransferase/glycogen phosphorylase"/>
    <property type="match status" value="1"/>
</dbReference>
<name>A0A443P8M6_9MAGN</name>
<organism evidence="2 3">
    <name type="scientific">Cinnamomum micranthum f. kanehirae</name>
    <dbReference type="NCBI Taxonomy" id="337451"/>
    <lineage>
        <taxon>Eukaryota</taxon>
        <taxon>Viridiplantae</taxon>
        <taxon>Streptophyta</taxon>
        <taxon>Embryophyta</taxon>
        <taxon>Tracheophyta</taxon>
        <taxon>Spermatophyta</taxon>
        <taxon>Magnoliopsida</taxon>
        <taxon>Magnoliidae</taxon>
        <taxon>Laurales</taxon>
        <taxon>Lauraceae</taxon>
        <taxon>Cinnamomum</taxon>
    </lineage>
</organism>
<dbReference type="Proteomes" id="UP000283530">
    <property type="component" value="Unassembled WGS sequence"/>
</dbReference>
<proteinExistence type="predicted"/>
<accession>A0A443P8M6</accession>
<dbReference type="Gene3D" id="3.40.50.2000">
    <property type="entry name" value="Glycogen Phosphorylase B"/>
    <property type="match status" value="1"/>
</dbReference>
<sequence>MTHILVISFPLHGHINPTFEFARRLARAGARVTFLSSVAAYRRIIESPPLDGLSCASFSDGYDDGFNFPINSDSTKITSKRGDNTPLTLRSFARPAHGR</sequence>
<dbReference type="GO" id="GO:0016740">
    <property type="term" value="F:transferase activity"/>
    <property type="evidence" value="ECO:0007669"/>
    <property type="project" value="UniProtKB-KW"/>
</dbReference>
<evidence type="ECO:0000256" key="1">
    <source>
        <dbReference type="SAM" id="MobiDB-lite"/>
    </source>
</evidence>
<evidence type="ECO:0000313" key="3">
    <source>
        <dbReference type="Proteomes" id="UP000283530"/>
    </source>
</evidence>
<dbReference type="AlphaFoldDB" id="A0A443P8M6"/>
<evidence type="ECO:0000313" key="2">
    <source>
        <dbReference type="EMBL" id="RWR87145.1"/>
    </source>
</evidence>
<dbReference type="OrthoDB" id="5835829at2759"/>
<dbReference type="EMBL" id="QPKB01000006">
    <property type="protein sequence ID" value="RWR87145.1"/>
    <property type="molecule type" value="Genomic_DNA"/>
</dbReference>